<keyword evidence="3" id="KW-1185">Reference proteome</keyword>
<organism evidence="2 3">
    <name type="scientific">Taibaiella lutea</name>
    <dbReference type="NCBI Taxonomy" id="2608001"/>
    <lineage>
        <taxon>Bacteria</taxon>
        <taxon>Pseudomonadati</taxon>
        <taxon>Bacteroidota</taxon>
        <taxon>Chitinophagia</taxon>
        <taxon>Chitinophagales</taxon>
        <taxon>Chitinophagaceae</taxon>
        <taxon>Taibaiella</taxon>
    </lineage>
</organism>
<dbReference type="EMBL" id="VWSH01000004">
    <property type="protein sequence ID" value="KAA5532728.1"/>
    <property type="molecule type" value="Genomic_DNA"/>
</dbReference>
<protein>
    <recommendedName>
        <fullName evidence="4">PepSY domain-containing protein</fullName>
    </recommendedName>
</protein>
<accession>A0A5M6CC02</accession>
<dbReference type="AlphaFoldDB" id="A0A5M6CC02"/>
<evidence type="ECO:0008006" key="4">
    <source>
        <dbReference type="Google" id="ProtNLM"/>
    </source>
</evidence>
<reference evidence="2 3" key="1">
    <citation type="submission" date="2019-09" db="EMBL/GenBank/DDBJ databases">
        <title>Genome sequence and assembly of Taibaiella sp.</title>
        <authorList>
            <person name="Chhetri G."/>
        </authorList>
    </citation>
    <scope>NUCLEOTIDE SEQUENCE [LARGE SCALE GENOMIC DNA]</scope>
    <source>
        <strain evidence="2 3">KVB11</strain>
    </source>
</reference>
<dbReference type="Gene3D" id="3.10.450.360">
    <property type="match status" value="1"/>
</dbReference>
<comment type="caution">
    <text evidence="2">The sequence shown here is derived from an EMBL/GenBank/DDBJ whole genome shotgun (WGS) entry which is preliminary data.</text>
</comment>
<feature type="signal peptide" evidence="1">
    <location>
        <begin position="1"/>
        <end position="21"/>
    </location>
</feature>
<evidence type="ECO:0000313" key="2">
    <source>
        <dbReference type="EMBL" id="KAA5532728.1"/>
    </source>
</evidence>
<dbReference type="Proteomes" id="UP000323632">
    <property type="component" value="Unassembled WGS sequence"/>
</dbReference>
<dbReference type="RefSeq" id="WP_150034359.1">
    <property type="nucleotide sequence ID" value="NZ_VWSH01000004.1"/>
</dbReference>
<gene>
    <name evidence="2" type="ORF">F0919_18280</name>
</gene>
<feature type="chain" id="PRO_5024367721" description="PepSY domain-containing protein" evidence="1">
    <location>
        <begin position="22"/>
        <end position="102"/>
    </location>
</feature>
<sequence length="102" mass="10908">MKRIVLATLILASVSFVSVNAQPSATQEVTAVAATTADETPIKPADLPETVKKTLASDAFAKWTVSAASVVKEGETEYFKVDLVNGEEKQTVKLDKEGQIIK</sequence>
<proteinExistence type="predicted"/>
<dbReference type="SUPFAM" id="SSF160574">
    <property type="entry name" value="BT0923-like"/>
    <property type="match status" value="1"/>
</dbReference>
<name>A0A5M6CC02_9BACT</name>
<evidence type="ECO:0000256" key="1">
    <source>
        <dbReference type="SAM" id="SignalP"/>
    </source>
</evidence>
<evidence type="ECO:0000313" key="3">
    <source>
        <dbReference type="Proteomes" id="UP000323632"/>
    </source>
</evidence>
<keyword evidence="1" id="KW-0732">Signal</keyword>